<proteinExistence type="predicted"/>
<evidence type="ECO:0000313" key="1">
    <source>
        <dbReference type="EMBL" id="KAJ4465652.1"/>
    </source>
</evidence>
<evidence type="ECO:0000313" key="2">
    <source>
        <dbReference type="Proteomes" id="UP001150238"/>
    </source>
</evidence>
<organism evidence="1 2">
    <name type="scientific">Lentinula lateritia</name>
    <dbReference type="NCBI Taxonomy" id="40482"/>
    <lineage>
        <taxon>Eukaryota</taxon>
        <taxon>Fungi</taxon>
        <taxon>Dikarya</taxon>
        <taxon>Basidiomycota</taxon>
        <taxon>Agaricomycotina</taxon>
        <taxon>Agaricomycetes</taxon>
        <taxon>Agaricomycetidae</taxon>
        <taxon>Agaricales</taxon>
        <taxon>Marasmiineae</taxon>
        <taxon>Omphalotaceae</taxon>
        <taxon>Lentinula</taxon>
    </lineage>
</organism>
<sequence length="102" mass="11591">MKTKATVVLTSLPRLTLSLVHHSRSQQRPHSTPSVPQHSKISLLTFPLVRRTFAFLALTEMSFGVVFTLPPSQPVVSESLRINWLLSWKWMVLAVDSSTFWC</sequence>
<gene>
    <name evidence="1" type="ORF">C8J55DRAFT_248188</name>
</gene>
<comment type="caution">
    <text evidence="1">The sequence shown here is derived from an EMBL/GenBank/DDBJ whole genome shotgun (WGS) entry which is preliminary data.</text>
</comment>
<name>A0A9W8ZU37_9AGAR</name>
<reference evidence="1" key="2">
    <citation type="journal article" date="2023" name="Proc. Natl. Acad. Sci. U.S.A.">
        <title>A global phylogenomic analysis of the shiitake genus Lentinula.</title>
        <authorList>
            <person name="Sierra-Patev S."/>
            <person name="Min B."/>
            <person name="Naranjo-Ortiz M."/>
            <person name="Looney B."/>
            <person name="Konkel Z."/>
            <person name="Slot J.C."/>
            <person name="Sakamoto Y."/>
            <person name="Steenwyk J.L."/>
            <person name="Rokas A."/>
            <person name="Carro J."/>
            <person name="Camarero S."/>
            <person name="Ferreira P."/>
            <person name="Molpeceres G."/>
            <person name="Ruiz-Duenas F.J."/>
            <person name="Serrano A."/>
            <person name="Henrissat B."/>
            <person name="Drula E."/>
            <person name="Hughes K.W."/>
            <person name="Mata J.L."/>
            <person name="Ishikawa N.K."/>
            <person name="Vargas-Isla R."/>
            <person name="Ushijima S."/>
            <person name="Smith C.A."/>
            <person name="Donoghue J."/>
            <person name="Ahrendt S."/>
            <person name="Andreopoulos W."/>
            <person name="He G."/>
            <person name="LaButti K."/>
            <person name="Lipzen A."/>
            <person name="Ng V."/>
            <person name="Riley R."/>
            <person name="Sandor L."/>
            <person name="Barry K."/>
            <person name="Martinez A.T."/>
            <person name="Xiao Y."/>
            <person name="Gibbons J.G."/>
            <person name="Terashima K."/>
            <person name="Grigoriev I.V."/>
            <person name="Hibbett D."/>
        </authorList>
    </citation>
    <scope>NUCLEOTIDE SEQUENCE</scope>
    <source>
        <strain evidence="1">Sp2 HRB7682 ss15</strain>
    </source>
</reference>
<protein>
    <submittedName>
        <fullName evidence="1">Uncharacterized protein</fullName>
    </submittedName>
</protein>
<dbReference type="EMBL" id="JANVFS010000049">
    <property type="protein sequence ID" value="KAJ4465652.1"/>
    <property type="molecule type" value="Genomic_DNA"/>
</dbReference>
<dbReference type="AlphaFoldDB" id="A0A9W8ZU37"/>
<accession>A0A9W8ZU37</accession>
<dbReference type="Proteomes" id="UP001150238">
    <property type="component" value="Unassembled WGS sequence"/>
</dbReference>
<reference evidence="1" key="1">
    <citation type="submission" date="2022-08" db="EMBL/GenBank/DDBJ databases">
        <authorList>
            <consortium name="DOE Joint Genome Institute"/>
            <person name="Min B."/>
            <person name="Riley R."/>
            <person name="Sierra-Patev S."/>
            <person name="Naranjo-Ortiz M."/>
            <person name="Looney B."/>
            <person name="Konkel Z."/>
            <person name="Slot J.C."/>
            <person name="Sakamoto Y."/>
            <person name="Steenwyk J.L."/>
            <person name="Rokas A."/>
            <person name="Carro J."/>
            <person name="Camarero S."/>
            <person name="Ferreira P."/>
            <person name="Molpeceres G."/>
            <person name="Ruiz-Duenas F.J."/>
            <person name="Serrano A."/>
            <person name="Henrissat B."/>
            <person name="Drula E."/>
            <person name="Hughes K.W."/>
            <person name="Mata J.L."/>
            <person name="Ishikawa N.K."/>
            <person name="Vargas-Isla R."/>
            <person name="Ushijima S."/>
            <person name="Smith C.A."/>
            <person name="Ahrendt S."/>
            <person name="Andreopoulos W."/>
            <person name="He G."/>
            <person name="Labutti K."/>
            <person name="Lipzen A."/>
            <person name="Ng V."/>
            <person name="Sandor L."/>
            <person name="Barry K."/>
            <person name="Martinez A.T."/>
            <person name="Xiao Y."/>
            <person name="Gibbons J.G."/>
            <person name="Terashima K."/>
            <person name="Hibbett D.S."/>
            <person name="Grigoriev I.V."/>
        </authorList>
    </citation>
    <scope>NUCLEOTIDE SEQUENCE</scope>
    <source>
        <strain evidence="1">Sp2 HRB7682 ss15</strain>
    </source>
</reference>